<accession>A0A4Q9VEQ6</accession>
<dbReference type="RefSeq" id="WP_131311736.1">
    <property type="nucleotide sequence ID" value="NZ_SJFN01000055.1"/>
</dbReference>
<reference evidence="2 3" key="1">
    <citation type="submission" date="2019-02" db="EMBL/GenBank/DDBJ databases">
        <title>Siculibacillus lacustris gen. nov., sp. nov., a new rosette-forming bacterium isolated from a freshwater crater lake (Lake St. Ana, Romania).</title>
        <authorList>
            <person name="Felfoldi T."/>
            <person name="Marton Z."/>
            <person name="Szabo A."/>
            <person name="Mentes A."/>
            <person name="Boka K."/>
            <person name="Marialigeti K."/>
            <person name="Mathe I."/>
            <person name="Koncz M."/>
            <person name="Schumann P."/>
            <person name="Toth E."/>
        </authorList>
    </citation>
    <scope>NUCLEOTIDE SEQUENCE [LARGE SCALE GENOMIC DNA]</scope>
    <source>
        <strain evidence="2 3">SA-279</strain>
    </source>
</reference>
<evidence type="ECO:0000313" key="3">
    <source>
        <dbReference type="Proteomes" id="UP000292781"/>
    </source>
</evidence>
<comment type="caution">
    <text evidence="2">The sequence shown here is derived from an EMBL/GenBank/DDBJ whole genome shotgun (WGS) entry which is preliminary data.</text>
</comment>
<dbReference type="InterPro" id="IPR011660">
    <property type="entry name" value="VapB-like"/>
</dbReference>
<evidence type="ECO:0000256" key="1">
    <source>
        <dbReference type="SAM" id="MobiDB-lite"/>
    </source>
</evidence>
<dbReference type="Pfam" id="PF07704">
    <property type="entry name" value="PSK_trans_fac"/>
    <property type="match status" value="1"/>
</dbReference>
<organism evidence="2 3">
    <name type="scientific">Siculibacillus lacustris</name>
    <dbReference type="NCBI Taxonomy" id="1549641"/>
    <lineage>
        <taxon>Bacteria</taxon>
        <taxon>Pseudomonadati</taxon>
        <taxon>Pseudomonadota</taxon>
        <taxon>Alphaproteobacteria</taxon>
        <taxon>Hyphomicrobiales</taxon>
        <taxon>Ancalomicrobiaceae</taxon>
        <taxon>Siculibacillus</taxon>
    </lineage>
</organism>
<dbReference type="OrthoDB" id="8301496at2"/>
<dbReference type="Proteomes" id="UP000292781">
    <property type="component" value="Unassembled WGS sequence"/>
</dbReference>
<dbReference type="AlphaFoldDB" id="A0A4Q9VEQ6"/>
<feature type="region of interest" description="Disordered" evidence="1">
    <location>
        <begin position="58"/>
        <end position="80"/>
    </location>
</feature>
<gene>
    <name evidence="2" type="ORF">EYW49_21785</name>
</gene>
<name>A0A4Q9VEQ6_9HYPH</name>
<proteinExistence type="predicted"/>
<keyword evidence="3" id="KW-1185">Reference proteome</keyword>
<evidence type="ECO:0000313" key="2">
    <source>
        <dbReference type="EMBL" id="TBW32691.1"/>
    </source>
</evidence>
<dbReference type="EMBL" id="SJFN01000055">
    <property type="protein sequence ID" value="TBW32691.1"/>
    <property type="molecule type" value="Genomic_DNA"/>
</dbReference>
<sequence length="80" mass="8731">MPLYIRDDTVDALAVRLQQATHAPNKTEAVRRALTNELVRLAESVPLRMRIGNIQKRVRARMGPNSGTGDAAPIADVGEP</sequence>
<protein>
    <submittedName>
        <fullName evidence="2">Histidinol dehydrogenase</fullName>
    </submittedName>
</protein>